<organism evidence="13 14">
    <name type="scientific">Sordaria brevicollis</name>
    <dbReference type="NCBI Taxonomy" id="83679"/>
    <lineage>
        <taxon>Eukaryota</taxon>
        <taxon>Fungi</taxon>
        <taxon>Dikarya</taxon>
        <taxon>Ascomycota</taxon>
        <taxon>Pezizomycotina</taxon>
        <taxon>Sordariomycetes</taxon>
        <taxon>Sordariomycetidae</taxon>
        <taxon>Sordariales</taxon>
        <taxon>Sordariaceae</taxon>
        <taxon>Sordaria</taxon>
    </lineage>
</organism>
<evidence type="ECO:0000256" key="6">
    <source>
        <dbReference type="ARBA" id="ARBA00022722"/>
    </source>
</evidence>
<dbReference type="Gene3D" id="3.60.15.10">
    <property type="entry name" value="Ribonuclease Z/Hydroxyacylglutathione hydrolase-like"/>
    <property type="match status" value="2"/>
</dbReference>
<comment type="cofactor">
    <cofactor evidence="2">
        <name>Zn(2+)</name>
        <dbReference type="ChEBI" id="CHEBI:29105"/>
    </cofactor>
</comment>
<evidence type="ECO:0000256" key="8">
    <source>
        <dbReference type="ARBA" id="ARBA00022759"/>
    </source>
</evidence>
<evidence type="ECO:0000256" key="5">
    <source>
        <dbReference type="ARBA" id="ARBA00022694"/>
    </source>
</evidence>
<dbReference type="PANTHER" id="PTHR12553:SF49">
    <property type="entry name" value="ZINC PHOSPHODIESTERASE ELAC PROTEIN 2"/>
    <property type="match status" value="1"/>
</dbReference>
<name>A0AAE0P1U3_SORBR</name>
<dbReference type="GO" id="GO:0042781">
    <property type="term" value="F:3'-tRNA processing endoribonuclease activity"/>
    <property type="evidence" value="ECO:0007669"/>
    <property type="project" value="UniProtKB-EC"/>
</dbReference>
<proteinExistence type="inferred from homology"/>
<dbReference type="EC" id="3.1.26.11" evidence="4"/>
<feature type="region of interest" description="Disordered" evidence="11">
    <location>
        <begin position="48"/>
        <end position="123"/>
    </location>
</feature>
<dbReference type="SUPFAM" id="SSF56281">
    <property type="entry name" value="Metallo-hydrolase/oxidoreductase"/>
    <property type="match status" value="2"/>
</dbReference>
<dbReference type="GO" id="GO:0046872">
    <property type="term" value="F:metal ion binding"/>
    <property type="evidence" value="ECO:0007669"/>
    <property type="project" value="UniProtKB-KW"/>
</dbReference>
<dbReference type="GO" id="GO:1990180">
    <property type="term" value="P:mitochondrial tRNA 3'-end processing"/>
    <property type="evidence" value="ECO:0007669"/>
    <property type="project" value="TreeGrafter"/>
</dbReference>
<keyword evidence="10" id="KW-0862">Zinc</keyword>
<evidence type="ECO:0000256" key="10">
    <source>
        <dbReference type="ARBA" id="ARBA00022833"/>
    </source>
</evidence>
<dbReference type="AlphaFoldDB" id="A0AAE0P1U3"/>
<keyword evidence="5" id="KW-0819">tRNA processing</keyword>
<sequence length="1127" mass="125920">MYLRNLPVAAASKRIQTVLPTRINTTTSSPLTFRRWISQEEFQALLDLPEDLTHSRKSRKSPHTPSKPCKPGKPISIPTSPRPRPAAWKSQPHSLGGNLNGVVEDIPRPSPAPRQPYASGAPISKADRFKIPSTVSPAIGRELIKNKLRFEDYNLFSPNPGNRWKSRGFLTNLNIPANFFTNLVPLKLFPYCLNAPRYVLVPPPEEKKEKKPVQPAVPEFGAMRSHVQIVAAPTADTPGACLLVHYDNRRYLFGHVAEGTQRLFTENKLPAAKLSHIFLTGKTDWGSTGGLLGMVLTIADVIISAKAALAEENKLRRQKNRPDLEYGGPKRIEIHGSKNLEHMLAAARRFVFRKGFPLDAHEHRDDPRAANPENSKPDYEDENLKVWKIPIVATGVESRARSSSAESQNPRKRKLNPSEEAETMETVEEPQEGEAVDETPTGVENDEEKKRMLMQTVIKHMFDSDWSPDTLVEMPLKMVKMPAKIFVRDEENNIKNYTGPVPGRDPEVPNIRVLVREPWPGALVHKLPPTDPCFDSTCYIVKNHSRRGKFQPANAAKFDLPKWDYSKLTKGQSVTAPDGTVVTPDMVMDPPIPGHGFALLDVRYEYLLDGLLKRPEWENKEIMEHVDAFYWILSPEVKDDARLKDFMAKYSSYKHIVLGEGMNPNVISFGGASGKAIMMHRMDPDRFCIPNHDNSEKELPADLASVAELGKPGQRLLLSPSVEFQNEYATELMDTIKPIYELTSTHAKAFHLALAAQKKLADPAFAARVAKSEQDIPNRDAEIVTLGTGSALPSKYRNVSATLIRVPGYGSYLLDCGENTLGQLRRVYGYAETDAILRDLRVIYVSHLHADHHLGVPSILAQRARAFASSPSEEVKPITIISTAKYIGFLHEYKDVEPLDWSSIKFITLIGTGRKVTDSPDAVTGSADLGPSNNYFNYLPHTLCTLQPAPLRHQPELLEAQTGLAAIDACFVEHCLGATAAVFTWPSGLKISFSGDCRPSPAFAHIGKGSHLLIHECTFDDELVHEAKAKKHSTAGEALDVARKMEARRVLLTHFSQRYPKMQEASALDDEGQDDKKGDKKDRMVVLYAFDYMRVKLGEFKMAERFLPALRELYKELESEEGEEAEE</sequence>
<evidence type="ECO:0000313" key="13">
    <source>
        <dbReference type="EMBL" id="KAK3391813.1"/>
    </source>
</evidence>
<evidence type="ECO:0000256" key="11">
    <source>
        <dbReference type="SAM" id="MobiDB-lite"/>
    </source>
</evidence>
<comment type="catalytic activity">
    <reaction evidence="1">
        <text>Endonucleolytic cleavage of RNA, removing extra 3' nucleotides from tRNA precursor, generating 3' termini of tRNAs. A 3'-hydroxy group is left at the tRNA terminus and a 5'-phosphoryl group is left at the trailer molecule.</text>
        <dbReference type="EC" id="3.1.26.11"/>
    </reaction>
</comment>
<dbReference type="InterPro" id="IPR047151">
    <property type="entry name" value="RNZ2-like"/>
</dbReference>
<feature type="region of interest" description="Disordered" evidence="11">
    <location>
        <begin position="397"/>
        <end position="446"/>
    </location>
</feature>
<dbReference type="Pfam" id="PF23023">
    <property type="entry name" value="Anti-Pycsar_Apyc1"/>
    <property type="match status" value="1"/>
</dbReference>
<evidence type="ECO:0000256" key="1">
    <source>
        <dbReference type="ARBA" id="ARBA00000402"/>
    </source>
</evidence>
<reference evidence="13" key="2">
    <citation type="submission" date="2023-07" db="EMBL/GenBank/DDBJ databases">
        <authorList>
            <consortium name="Lawrence Berkeley National Laboratory"/>
            <person name="Haridas S."/>
            <person name="Hensen N."/>
            <person name="Bonometti L."/>
            <person name="Westerberg I."/>
            <person name="Brannstrom I.O."/>
            <person name="Guillou S."/>
            <person name="Cros-Aarteil S."/>
            <person name="Calhoun S."/>
            <person name="Kuo A."/>
            <person name="Mondo S."/>
            <person name="Pangilinan J."/>
            <person name="Riley R."/>
            <person name="LaButti K."/>
            <person name="Andreopoulos B."/>
            <person name="Lipzen A."/>
            <person name="Chen C."/>
            <person name="Yanf M."/>
            <person name="Daum C."/>
            <person name="Ng V."/>
            <person name="Clum A."/>
            <person name="Steindorff A."/>
            <person name="Ohm R."/>
            <person name="Martin F."/>
            <person name="Silar P."/>
            <person name="Natvig D."/>
            <person name="Lalanne C."/>
            <person name="Gautier V."/>
            <person name="Ament-velasquez S.L."/>
            <person name="Kruys A."/>
            <person name="Hutchinson M.I."/>
            <person name="Powell A.J."/>
            <person name="Barry K."/>
            <person name="Miller A.N."/>
            <person name="Grigoriev I.V."/>
            <person name="Debuchy R."/>
            <person name="Gladieux P."/>
            <person name="Thoren M.H."/>
            <person name="Johannesson H."/>
        </authorList>
    </citation>
    <scope>NUCLEOTIDE SEQUENCE</scope>
    <source>
        <strain evidence="13">FGSC 1904</strain>
    </source>
</reference>
<keyword evidence="7" id="KW-0479">Metal-binding</keyword>
<reference evidence="13" key="1">
    <citation type="journal article" date="2023" name="Mol. Phylogenet. Evol.">
        <title>Genome-scale phylogeny and comparative genomics of the fungal order Sordariales.</title>
        <authorList>
            <person name="Hensen N."/>
            <person name="Bonometti L."/>
            <person name="Westerberg I."/>
            <person name="Brannstrom I.O."/>
            <person name="Guillou S."/>
            <person name="Cros-Aarteil S."/>
            <person name="Calhoun S."/>
            <person name="Haridas S."/>
            <person name="Kuo A."/>
            <person name="Mondo S."/>
            <person name="Pangilinan J."/>
            <person name="Riley R."/>
            <person name="LaButti K."/>
            <person name="Andreopoulos B."/>
            <person name="Lipzen A."/>
            <person name="Chen C."/>
            <person name="Yan M."/>
            <person name="Daum C."/>
            <person name="Ng V."/>
            <person name="Clum A."/>
            <person name="Steindorff A."/>
            <person name="Ohm R.A."/>
            <person name="Martin F."/>
            <person name="Silar P."/>
            <person name="Natvig D.O."/>
            <person name="Lalanne C."/>
            <person name="Gautier V."/>
            <person name="Ament-Velasquez S.L."/>
            <person name="Kruys A."/>
            <person name="Hutchinson M.I."/>
            <person name="Powell A.J."/>
            <person name="Barry K."/>
            <person name="Miller A.N."/>
            <person name="Grigoriev I.V."/>
            <person name="Debuchy R."/>
            <person name="Gladieux P."/>
            <person name="Hiltunen Thoren M."/>
            <person name="Johannesson H."/>
        </authorList>
    </citation>
    <scope>NUCLEOTIDE SEQUENCE</scope>
    <source>
        <strain evidence="13">FGSC 1904</strain>
    </source>
</reference>
<comment type="caution">
    <text evidence="13">The sequence shown here is derived from an EMBL/GenBank/DDBJ whole genome shotgun (WGS) entry which is preliminary data.</text>
</comment>
<evidence type="ECO:0000256" key="3">
    <source>
        <dbReference type="ARBA" id="ARBA00007823"/>
    </source>
</evidence>
<comment type="similarity">
    <text evidence="3">Belongs to the RNase Z family.</text>
</comment>
<feature type="region of interest" description="Disordered" evidence="11">
    <location>
        <begin position="360"/>
        <end position="381"/>
    </location>
</feature>
<accession>A0AAE0P1U3</accession>
<evidence type="ECO:0000259" key="12">
    <source>
        <dbReference type="Pfam" id="PF13691"/>
    </source>
</evidence>
<feature type="compositionally biased region" description="Acidic residues" evidence="11">
    <location>
        <begin position="419"/>
        <end position="437"/>
    </location>
</feature>
<keyword evidence="14" id="KW-1185">Reference proteome</keyword>
<evidence type="ECO:0000256" key="2">
    <source>
        <dbReference type="ARBA" id="ARBA00001947"/>
    </source>
</evidence>
<dbReference type="PANTHER" id="PTHR12553">
    <property type="entry name" value="ZINC PHOSPHODIESTERASE ELAC PROTEIN 2"/>
    <property type="match status" value="1"/>
</dbReference>
<evidence type="ECO:0000256" key="4">
    <source>
        <dbReference type="ARBA" id="ARBA00012477"/>
    </source>
</evidence>
<dbReference type="InterPro" id="IPR027794">
    <property type="entry name" value="tRNase_Z_dom"/>
</dbReference>
<evidence type="ECO:0000256" key="7">
    <source>
        <dbReference type="ARBA" id="ARBA00022723"/>
    </source>
</evidence>
<evidence type="ECO:0000313" key="14">
    <source>
        <dbReference type="Proteomes" id="UP001281003"/>
    </source>
</evidence>
<dbReference type="Pfam" id="PF13691">
    <property type="entry name" value="Lactamase_B_4"/>
    <property type="match status" value="1"/>
</dbReference>
<keyword evidence="8" id="KW-0255">Endonuclease</keyword>
<gene>
    <name evidence="13" type="ORF">B0T20DRAFT_422259</name>
</gene>
<dbReference type="CDD" id="cd07718">
    <property type="entry name" value="RNaseZ_ELAC1_ELAC2-C-term-like_MBL-fold"/>
    <property type="match status" value="1"/>
</dbReference>
<keyword evidence="6" id="KW-0540">Nuclease</keyword>
<dbReference type="GO" id="GO:0005739">
    <property type="term" value="C:mitochondrion"/>
    <property type="evidence" value="ECO:0007669"/>
    <property type="project" value="TreeGrafter"/>
</dbReference>
<dbReference type="InterPro" id="IPR036866">
    <property type="entry name" value="RibonucZ/Hydroxyglut_hydro"/>
</dbReference>
<protein>
    <recommendedName>
        <fullName evidence="4">ribonuclease Z</fullName>
        <ecNumber evidence="4">3.1.26.11</ecNumber>
    </recommendedName>
</protein>
<keyword evidence="9" id="KW-0378">Hydrolase</keyword>
<feature type="domain" description="tRNase Z endonuclease" evidence="12">
    <location>
        <begin position="228"/>
        <end position="290"/>
    </location>
</feature>
<dbReference type="EMBL" id="JAUTDP010000012">
    <property type="protein sequence ID" value="KAK3391813.1"/>
    <property type="molecule type" value="Genomic_DNA"/>
</dbReference>
<evidence type="ECO:0000256" key="9">
    <source>
        <dbReference type="ARBA" id="ARBA00022801"/>
    </source>
</evidence>
<dbReference type="Proteomes" id="UP001281003">
    <property type="component" value="Unassembled WGS sequence"/>
</dbReference>